<protein>
    <submittedName>
        <fullName evidence="1">Uncharacterized protein</fullName>
    </submittedName>
</protein>
<dbReference type="HOGENOM" id="CLU_2623633_0_0_1"/>
<name>A0A0D0AC98_9AGAM</name>
<organism evidence="1 2">
    <name type="scientific">Suillus luteus UH-Slu-Lm8-n1</name>
    <dbReference type="NCBI Taxonomy" id="930992"/>
    <lineage>
        <taxon>Eukaryota</taxon>
        <taxon>Fungi</taxon>
        <taxon>Dikarya</taxon>
        <taxon>Basidiomycota</taxon>
        <taxon>Agaricomycotina</taxon>
        <taxon>Agaricomycetes</taxon>
        <taxon>Agaricomycetidae</taxon>
        <taxon>Boletales</taxon>
        <taxon>Suillineae</taxon>
        <taxon>Suillaceae</taxon>
        <taxon>Suillus</taxon>
    </lineage>
</organism>
<gene>
    <name evidence="1" type="ORF">CY34DRAFT_19492</name>
</gene>
<dbReference type="InParanoid" id="A0A0D0AC98"/>
<dbReference type="AlphaFoldDB" id="A0A0D0AC98"/>
<sequence>MAAVSAMKMGMVQAPAINKPNPRIVVTPLIVDHIKELLCKYNLLDDWLHILSGIYTGFDVGKWAAGHYSCGYTPLKLE</sequence>
<reference evidence="2" key="2">
    <citation type="submission" date="2015-01" db="EMBL/GenBank/DDBJ databases">
        <title>Evolutionary Origins and Diversification of the Mycorrhizal Mutualists.</title>
        <authorList>
            <consortium name="DOE Joint Genome Institute"/>
            <consortium name="Mycorrhizal Genomics Consortium"/>
            <person name="Kohler A."/>
            <person name="Kuo A."/>
            <person name="Nagy L.G."/>
            <person name="Floudas D."/>
            <person name="Copeland A."/>
            <person name="Barry K.W."/>
            <person name="Cichocki N."/>
            <person name="Veneault-Fourrey C."/>
            <person name="LaButti K."/>
            <person name="Lindquist E.A."/>
            <person name="Lipzen A."/>
            <person name="Lundell T."/>
            <person name="Morin E."/>
            <person name="Murat C."/>
            <person name="Riley R."/>
            <person name="Ohm R."/>
            <person name="Sun H."/>
            <person name="Tunlid A."/>
            <person name="Henrissat B."/>
            <person name="Grigoriev I.V."/>
            <person name="Hibbett D.S."/>
            <person name="Martin F."/>
        </authorList>
    </citation>
    <scope>NUCLEOTIDE SEQUENCE [LARGE SCALE GENOMIC DNA]</scope>
    <source>
        <strain evidence="2">UH-Slu-Lm8-n1</strain>
    </source>
</reference>
<dbReference type="EMBL" id="KN836577">
    <property type="protein sequence ID" value="KIK31862.1"/>
    <property type="molecule type" value="Genomic_DNA"/>
</dbReference>
<reference evidence="1 2" key="1">
    <citation type="submission" date="2014-04" db="EMBL/GenBank/DDBJ databases">
        <authorList>
            <consortium name="DOE Joint Genome Institute"/>
            <person name="Kuo A."/>
            <person name="Ruytinx J."/>
            <person name="Rineau F."/>
            <person name="Colpaert J."/>
            <person name="Kohler A."/>
            <person name="Nagy L.G."/>
            <person name="Floudas D."/>
            <person name="Copeland A."/>
            <person name="Barry K.W."/>
            <person name="Cichocki N."/>
            <person name="Veneault-Fourrey C."/>
            <person name="LaButti K."/>
            <person name="Lindquist E.A."/>
            <person name="Lipzen A."/>
            <person name="Lundell T."/>
            <person name="Morin E."/>
            <person name="Murat C."/>
            <person name="Sun H."/>
            <person name="Tunlid A."/>
            <person name="Henrissat B."/>
            <person name="Grigoriev I.V."/>
            <person name="Hibbett D.S."/>
            <person name="Martin F."/>
            <person name="Nordberg H.P."/>
            <person name="Cantor M.N."/>
            <person name="Hua S.X."/>
        </authorList>
    </citation>
    <scope>NUCLEOTIDE SEQUENCE [LARGE SCALE GENOMIC DNA]</scope>
    <source>
        <strain evidence="1 2">UH-Slu-Lm8-n1</strain>
    </source>
</reference>
<proteinExistence type="predicted"/>
<accession>A0A0D0AC98</accession>
<dbReference type="OrthoDB" id="2678913at2759"/>
<evidence type="ECO:0000313" key="1">
    <source>
        <dbReference type="EMBL" id="KIK31862.1"/>
    </source>
</evidence>
<dbReference type="Proteomes" id="UP000054485">
    <property type="component" value="Unassembled WGS sequence"/>
</dbReference>
<keyword evidence="2" id="KW-1185">Reference proteome</keyword>
<evidence type="ECO:0000313" key="2">
    <source>
        <dbReference type="Proteomes" id="UP000054485"/>
    </source>
</evidence>